<dbReference type="PANTHER" id="PTHR44329">
    <property type="entry name" value="SERINE/THREONINE-PROTEIN KINASE TNNI3K-RELATED"/>
    <property type="match status" value="1"/>
</dbReference>
<comment type="subunit">
    <text evidence="2">Component of the EKC/KEOPS complex composed of at least BUD32, CGI121, GON7, KAE1 and PCC1; the whole complex dimerizes.</text>
</comment>
<dbReference type="GO" id="GO:0005524">
    <property type="term" value="F:ATP binding"/>
    <property type="evidence" value="ECO:0007669"/>
    <property type="project" value="InterPro"/>
</dbReference>
<evidence type="ECO:0000256" key="4">
    <source>
        <dbReference type="ARBA" id="ARBA00013948"/>
    </source>
</evidence>
<protein>
    <recommendedName>
        <fullName evidence="5">EKC/KEOPS complex subunit BUD32</fullName>
        <ecNumber evidence="3">2.7.11.1</ecNumber>
    </recommendedName>
    <alternativeName>
        <fullName evidence="6 7">Atypical Serine/threonine protein kinase BUD32</fullName>
    </alternativeName>
    <alternativeName>
        <fullName evidence="4">EKC/KEOPS complex subunit bud32</fullName>
    </alternativeName>
</protein>
<evidence type="ECO:0000256" key="1">
    <source>
        <dbReference type="ARBA" id="ARBA00003747"/>
    </source>
</evidence>
<evidence type="ECO:0000256" key="3">
    <source>
        <dbReference type="ARBA" id="ARBA00012513"/>
    </source>
</evidence>
<comment type="function">
    <text evidence="1">Component of the EKC/KEOPS complex that is required for the formation of a threonylcarbamoyl group on adenosine at position 37 (t(6)A37) in tRNAs that read codons beginning with adenine. The complex is probably involved in the transfer of the threonylcarbamoyl moiety of threonylcarbamoyl-AMP (TC-AMP) to the N6 group of A37. BUD32 has ATPase activity in the context of the EKC/KEOPS complex and likely plays a supporting role to the catalytic subunit KAE1. The EKC/KEOPS complex also promotes both telomere uncapping and telomere elongation. The complex is required for efficient recruitment of transcriptional coactivators.</text>
</comment>
<comment type="catalytic activity">
    <reaction evidence="9">
        <text>L-seryl-[protein] + ATP = O-phospho-L-seryl-[protein] + ADP + H(+)</text>
        <dbReference type="Rhea" id="RHEA:17989"/>
        <dbReference type="Rhea" id="RHEA-COMP:9863"/>
        <dbReference type="Rhea" id="RHEA-COMP:11604"/>
        <dbReference type="ChEBI" id="CHEBI:15378"/>
        <dbReference type="ChEBI" id="CHEBI:29999"/>
        <dbReference type="ChEBI" id="CHEBI:30616"/>
        <dbReference type="ChEBI" id="CHEBI:83421"/>
        <dbReference type="ChEBI" id="CHEBI:456216"/>
        <dbReference type="EC" id="2.7.11.1"/>
    </reaction>
</comment>
<proteinExistence type="predicted"/>
<evidence type="ECO:0000256" key="6">
    <source>
        <dbReference type="ARBA" id="ARBA00030980"/>
    </source>
</evidence>
<organism evidence="11 12">
    <name type="scientific">Stachybotrys elegans</name>
    <dbReference type="NCBI Taxonomy" id="80388"/>
    <lineage>
        <taxon>Eukaryota</taxon>
        <taxon>Fungi</taxon>
        <taxon>Dikarya</taxon>
        <taxon>Ascomycota</taxon>
        <taxon>Pezizomycotina</taxon>
        <taxon>Sordariomycetes</taxon>
        <taxon>Hypocreomycetidae</taxon>
        <taxon>Hypocreales</taxon>
        <taxon>Stachybotryaceae</taxon>
        <taxon>Stachybotrys</taxon>
    </lineage>
</organism>
<dbReference type="InterPro" id="IPR000719">
    <property type="entry name" value="Prot_kinase_dom"/>
</dbReference>
<accession>A0A8K0T8D1</accession>
<comment type="caution">
    <text evidence="11">The sequence shown here is derived from an EMBL/GenBank/DDBJ whole genome shotgun (WGS) entry which is preliminary data.</text>
</comment>
<feature type="domain" description="Protein kinase" evidence="10">
    <location>
        <begin position="190"/>
        <end position="562"/>
    </location>
</feature>
<dbReference type="OrthoDB" id="4062651at2759"/>
<dbReference type="Gene3D" id="1.10.510.10">
    <property type="entry name" value="Transferase(Phosphotransferase) domain 1"/>
    <property type="match status" value="1"/>
</dbReference>
<dbReference type="AlphaFoldDB" id="A0A8K0T8D1"/>
<dbReference type="InterPro" id="IPR008266">
    <property type="entry name" value="Tyr_kinase_AS"/>
</dbReference>
<dbReference type="EC" id="2.7.11.1" evidence="3"/>
<dbReference type="InterPro" id="IPR011009">
    <property type="entry name" value="Kinase-like_dom_sf"/>
</dbReference>
<name>A0A8K0T8D1_9HYPO</name>
<gene>
    <name evidence="11" type="ORF">B0I35DRAFT_473691</name>
</gene>
<dbReference type="EMBL" id="JAGPNK010000001">
    <property type="protein sequence ID" value="KAH7329049.1"/>
    <property type="molecule type" value="Genomic_DNA"/>
</dbReference>
<dbReference type="InterPro" id="IPR051681">
    <property type="entry name" value="Ser/Thr_Kinases-Pseudokinases"/>
</dbReference>
<evidence type="ECO:0000256" key="2">
    <source>
        <dbReference type="ARBA" id="ARBA00011534"/>
    </source>
</evidence>
<comment type="catalytic activity">
    <reaction evidence="8">
        <text>L-threonyl-[protein] + ATP = O-phospho-L-threonyl-[protein] + ADP + H(+)</text>
        <dbReference type="Rhea" id="RHEA:46608"/>
        <dbReference type="Rhea" id="RHEA-COMP:11060"/>
        <dbReference type="Rhea" id="RHEA-COMP:11605"/>
        <dbReference type="ChEBI" id="CHEBI:15378"/>
        <dbReference type="ChEBI" id="CHEBI:30013"/>
        <dbReference type="ChEBI" id="CHEBI:30616"/>
        <dbReference type="ChEBI" id="CHEBI:61977"/>
        <dbReference type="ChEBI" id="CHEBI:456216"/>
        <dbReference type="EC" id="2.7.11.1"/>
    </reaction>
</comment>
<dbReference type="PROSITE" id="PS00109">
    <property type="entry name" value="PROTEIN_KINASE_TYR"/>
    <property type="match status" value="1"/>
</dbReference>
<evidence type="ECO:0000313" key="12">
    <source>
        <dbReference type="Proteomes" id="UP000813444"/>
    </source>
</evidence>
<dbReference type="Proteomes" id="UP000813444">
    <property type="component" value="Unassembled WGS sequence"/>
</dbReference>
<sequence length="569" mass="65132">MELSDRAIDRVIHPTAAFPSVVTTPSVQEEPDSWLNSPLNPKNRIDSLDVLEKPLWRIDGCTAFGTQFYAVPVYMAPLAPLRVDLFIPSHSDVPKHLRGVLDLDVAFHTRSAKRIAHLGITRHLLRLLQSWTIQGSFSAQQYARLSWGTRIVLDKLSTRVEDCGLRVSRQHQVEMQLLSLESLRHKWPDVTFPPTLNIHELEYVSQIHDSVSLVRYGGQSWIFKAITSHTRFMYHELRNLLTVPPHQNIISRPVHLVTKPCGFGGKTGVLGFMLEYHSRGSVRDLIPFYRLHNLTTLADEVKWSYQLASALLHLRETSDIFYPDLRLDNIVLTDSGDVVMVDFEQRGVWCEFAAPEVNAIDYMRLVATSKDISEENKARYANILGGLLPNWEDKEKNVTYSMTANGYNTPWSCLTAKEQEACEVYMLGRVLWCIFEAQSAPQKAAVWVSYLWEPAHEFPLYTRTPKPMRDLINNCTKGRKVGLSHLIVREKDKLVLSGLDTTIESTPQQVQDEAQAWWLNELDLSERWIERRSEGLQNGTWNQNYYNRPTLAEVRNTIRAFAVEIGLAV</sequence>
<evidence type="ECO:0000256" key="5">
    <source>
        <dbReference type="ARBA" id="ARBA00019973"/>
    </source>
</evidence>
<evidence type="ECO:0000313" key="11">
    <source>
        <dbReference type="EMBL" id="KAH7329049.1"/>
    </source>
</evidence>
<evidence type="ECO:0000256" key="8">
    <source>
        <dbReference type="ARBA" id="ARBA00047899"/>
    </source>
</evidence>
<dbReference type="GO" id="GO:0004674">
    <property type="term" value="F:protein serine/threonine kinase activity"/>
    <property type="evidence" value="ECO:0007669"/>
    <property type="project" value="UniProtKB-EC"/>
</dbReference>
<evidence type="ECO:0000256" key="7">
    <source>
        <dbReference type="ARBA" id="ARBA00033194"/>
    </source>
</evidence>
<evidence type="ECO:0000259" key="10">
    <source>
        <dbReference type="PROSITE" id="PS50011"/>
    </source>
</evidence>
<keyword evidence="12" id="KW-1185">Reference proteome</keyword>
<reference evidence="11" key="1">
    <citation type="journal article" date="2021" name="Nat. Commun.">
        <title>Genetic determinants of endophytism in the Arabidopsis root mycobiome.</title>
        <authorList>
            <person name="Mesny F."/>
            <person name="Miyauchi S."/>
            <person name="Thiergart T."/>
            <person name="Pickel B."/>
            <person name="Atanasova L."/>
            <person name="Karlsson M."/>
            <person name="Huettel B."/>
            <person name="Barry K.W."/>
            <person name="Haridas S."/>
            <person name="Chen C."/>
            <person name="Bauer D."/>
            <person name="Andreopoulos W."/>
            <person name="Pangilinan J."/>
            <person name="LaButti K."/>
            <person name="Riley R."/>
            <person name="Lipzen A."/>
            <person name="Clum A."/>
            <person name="Drula E."/>
            <person name="Henrissat B."/>
            <person name="Kohler A."/>
            <person name="Grigoriev I.V."/>
            <person name="Martin F.M."/>
            <person name="Hacquard S."/>
        </authorList>
    </citation>
    <scope>NUCLEOTIDE SEQUENCE</scope>
    <source>
        <strain evidence="11">MPI-CAGE-CH-0235</strain>
    </source>
</reference>
<dbReference type="SUPFAM" id="SSF56112">
    <property type="entry name" value="Protein kinase-like (PK-like)"/>
    <property type="match status" value="1"/>
</dbReference>
<dbReference type="PROSITE" id="PS50011">
    <property type="entry name" value="PROTEIN_KINASE_DOM"/>
    <property type="match status" value="1"/>
</dbReference>
<evidence type="ECO:0000256" key="9">
    <source>
        <dbReference type="ARBA" id="ARBA00048679"/>
    </source>
</evidence>